<keyword evidence="8" id="KW-1185">Reference proteome</keyword>
<evidence type="ECO:0000256" key="1">
    <source>
        <dbReference type="ARBA" id="ARBA00004370"/>
    </source>
</evidence>
<keyword evidence="4" id="KW-0175">Coiled coil</keyword>
<dbReference type="GO" id="GO:0016020">
    <property type="term" value="C:membrane"/>
    <property type="evidence" value="ECO:0007669"/>
    <property type="project" value="UniProtKB-SubCell"/>
</dbReference>
<feature type="transmembrane region" description="Helical" evidence="6">
    <location>
        <begin position="88"/>
        <end position="108"/>
    </location>
</feature>
<reference evidence="7" key="1">
    <citation type="submission" date="2021-01" db="EMBL/GenBank/DDBJ databases">
        <title>Genome sequence of strain Noviherbaspirillum sp. DKR-6.</title>
        <authorList>
            <person name="Chaudhary D.K."/>
        </authorList>
    </citation>
    <scope>NUCLEOTIDE SEQUENCE</scope>
    <source>
        <strain evidence="7">DKR-6</strain>
    </source>
</reference>
<dbReference type="AlphaFoldDB" id="A0A934W9H8"/>
<dbReference type="RefSeq" id="WP_200598296.1">
    <property type="nucleotide sequence ID" value="NZ_JAEPBG010000030.1"/>
</dbReference>
<evidence type="ECO:0000256" key="4">
    <source>
        <dbReference type="ARBA" id="ARBA00023054"/>
    </source>
</evidence>
<dbReference type="EMBL" id="JAEPBG010000030">
    <property type="protein sequence ID" value="MBK4738925.1"/>
    <property type="molecule type" value="Genomic_DNA"/>
</dbReference>
<evidence type="ECO:0000313" key="7">
    <source>
        <dbReference type="EMBL" id="MBK4738925.1"/>
    </source>
</evidence>
<keyword evidence="2 6" id="KW-0812">Transmembrane</keyword>
<organism evidence="7 8">
    <name type="scientific">Noviherbaspirillum pedocola</name>
    <dbReference type="NCBI Taxonomy" id="2801341"/>
    <lineage>
        <taxon>Bacteria</taxon>
        <taxon>Pseudomonadati</taxon>
        <taxon>Pseudomonadota</taxon>
        <taxon>Betaproteobacteria</taxon>
        <taxon>Burkholderiales</taxon>
        <taxon>Oxalobacteraceae</taxon>
        <taxon>Noviherbaspirillum</taxon>
    </lineage>
</organism>
<dbReference type="Proteomes" id="UP000622890">
    <property type="component" value="Unassembled WGS sequence"/>
</dbReference>
<evidence type="ECO:0008006" key="9">
    <source>
        <dbReference type="Google" id="ProtNLM"/>
    </source>
</evidence>
<accession>A0A934W9H8</accession>
<evidence type="ECO:0000313" key="8">
    <source>
        <dbReference type="Proteomes" id="UP000622890"/>
    </source>
</evidence>
<evidence type="ECO:0000256" key="3">
    <source>
        <dbReference type="ARBA" id="ARBA00022989"/>
    </source>
</evidence>
<gene>
    <name evidence="7" type="ORF">JJB74_30295</name>
</gene>
<protein>
    <recommendedName>
        <fullName evidence="9">DUF1640 domain-containing protein</fullName>
    </recommendedName>
</protein>
<keyword evidence="5 6" id="KW-0472">Membrane</keyword>
<dbReference type="Gene3D" id="1.20.5.340">
    <property type="match status" value="1"/>
</dbReference>
<proteinExistence type="predicted"/>
<evidence type="ECO:0000256" key="2">
    <source>
        <dbReference type="ARBA" id="ARBA00022692"/>
    </source>
</evidence>
<keyword evidence="3 6" id="KW-1133">Transmembrane helix</keyword>
<dbReference type="Pfam" id="PF07798">
    <property type="entry name" value="CCDC90-like"/>
    <property type="match status" value="1"/>
</dbReference>
<comment type="subcellular location">
    <subcellularLocation>
        <location evidence="1">Membrane</location>
    </subcellularLocation>
</comment>
<name>A0A934W9H8_9BURK</name>
<comment type="caution">
    <text evidence="7">The sequence shown here is derived from an EMBL/GenBank/DDBJ whole genome shotgun (WGS) entry which is preliminary data.</text>
</comment>
<sequence>MAIQFDTLRYVEKLRSAGMPDAHAKASAEALSAALKESLSTSSVATKDDISAVRNDLSTLRNDVNLFRAEMKAELRTEIGSVRADMKLMQWMLGTIVVGVVSLIAKSFF</sequence>
<dbReference type="InterPro" id="IPR024461">
    <property type="entry name" value="CCDC90-like"/>
</dbReference>
<evidence type="ECO:0000256" key="5">
    <source>
        <dbReference type="ARBA" id="ARBA00023136"/>
    </source>
</evidence>
<evidence type="ECO:0000256" key="6">
    <source>
        <dbReference type="SAM" id="Phobius"/>
    </source>
</evidence>